<name>A0ABV1HMG2_9FIRM</name>
<evidence type="ECO:0000313" key="1">
    <source>
        <dbReference type="EMBL" id="MEQ2563490.1"/>
    </source>
</evidence>
<organism evidence="1 2">
    <name type="scientific">Ventrimonas faecis</name>
    <dbReference type="NCBI Taxonomy" id="3133170"/>
    <lineage>
        <taxon>Bacteria</taxon>
        <taxon>Bacillati</taxon>
        <taxon>Bacillota</taxon>
        <taxon>Clostridia</taxon>
        <taxon>Lachnospirales</taxon>
        <taxon>Lachnospiraceae</taxon>
        <taxon>Ventrimonas</taxon>
    </lineage>
</organism>
<proteinExistence type="predicted"/>
<reference evidence="1 2" key="1">
    <citation type="submission" date="2024-03" db="EMBL/GenBank/DDBJ databases">
        <title>Human intestinal bacterial collection.</title>
        <authorList>
            <person name="Pauvert C."/>
            <person name="Hitch T.C.A."/>
            <person name="Clavel T."/>
        </authorList>
    </citation>
    <scope>NUCLEOTIDE SEQUENCE [LARGE SCALE GENOMIC DNA]</scope>
    <source>
        <strain evidence="1 2">CLA-AP-H27</strain>
    </source>
</reference>
<dbReference type="Proteomes" id="UP001437460">
    <property type="component" value="Unassembled WGS sequence"/>
</dbReference>
<comment type="caution">
    <text evidence="1">The sequence shown here is derived from an EMBL/GenBank/DDBJ whole genome shotgun (WGS) entry which is preliminary data.</text>
</comment>
<evidence type="ECO:0000313" key="2">
    <source>
        <dbReference type="Proteomes" id="UP001437460"/>
    </source>
</evidence>
<gene>
    <name evidence="1" type="ORF">WMO41_10020</name>
</gene>
<protein>
    <submittedName>
        <fullName evidence="1">Uncharacterized protein</fullName>
    </submittedName>
</protein>
<dbReference type="RefSeq" id="WP_349229625.1">
    <property type="nucleotide sequence ID" value="NZ_JBBMFJ010000019.1"/>
</dbReference>
<accession>A0ABV1HMG2</accession>
<sequence>MKRFANVSIPSIKKIIHTSFEKQLLKSCSVRLFILIHFYANANTGITSPLDLEDLAQALDCNIKTVRSNILRLESCGFFDVSMDPVTEEYSFTIHDYTKMYNPIGLGGGYIQCTYDLLDQLLQIKSINELRVILMLLCEAITTELQSSAKLAVAKLTFKELLAGLPKYVKPGVVKQILDHANSFKTIFKEEYTRKKRYIAAKLNDCFNGATTKNQVRQAAYSKIVSFTTEMDDVIRIFNSSLFEGKLKERIQYEEILKTEYDIAFDQTTTLDADHLLPTYGFEETQYHDLTIMAQDYEIDTVLDALHLFYNRYILTKLYDAKKGPGSLVRSIIRKLIQNPQIA</sequence>
<dbReference type="EMBL" id="JBBMFJ010000019">
    <property type="protein sequence ID" value="MEQ2563490.1"/>
    <property type="molecule type" value="Genomic_DNA"/>
</dbReference>
<keyword evidence="2" id="KW-1185">Reference proteome</keyword>